<dbReference type="GO" id="GO:0047734">
    <property type="term" value="F:CDP-glycerol diphosphatase activity"/>
    <property type="evidence" value="ECO:0007669"/>
    <property type="project" value="TreeGrafter"/>
</dbReference>
<accession>A0A1G8XEY8</accession>
<dbReference type="InterPro" id="IPR004843">
    <property type="entry name" value="Calcineurin-like_PHP"/>
</dbReference>
<dbReference type="EMBL" id="FNFU01000001">
    <property type="protein sequence ID" value="SDJ88874.1"/>
    <property type="molecule type" value="Genomic_DNA"/>
</dbReference>
<dbReference type="GO" id="GO:0008663">
    <property type="term" value="F:2',3'-cyclic-nucleotide 2'-phosphodiesterase activity"/>
    <property type="evidence" value="ECO:0007669"/>
    <property type="project" value="TreeGrafter"/>
</dbReference>
<dbReference type="STRING" id="386301.SAMN05216282_101184"/>
<dbReference type="Gene3D" id="3.60.21.10">
    <property type="match status" value="1"/>
</dbReference>
<evidence type="ECO:0000259" key="2">
    <source>
        <dbReference type="Pfam" id="PF00149"/>
    </source>
</evidence>
<dbReference type="GO" id="GO:0047631">
    <property type="term" value="F:ADP-ribose diphosphatase activity"/>
    <property type="evidence" value="ECO:0007669"/>
    <property type="project" value="TreeGrafter"/>
</dbReference>
<dbReference type="InterPro" id="IPR029052">
    <property type="entry name" value="Metallo-depent_PP-like"/>
</dbReference>
<keyword evidence="4" id="KW-1185">Reference proteome</keyword>
<dbReference type="PANTHER" id="PTHR16509">
    <property type="match status" value="1"/>
</dbReference>
<feature type="chain" id="PRO_5011501116" evidence="1">
    <location>
        <begin position="24"/>
        <end position="315"/>
    </location>
</feature>
<sequence>MHALSKLFGTALSLSLMAAPAVAAHQDRQDSPAPNSSAAFSFGLIADPQYWDGPARGTRYYADSTQKLAEAAETINKSKVDFTVQVGDLIDRDPASFDTILPILNQIEGPRYNLLGNHDFPSGLSSERAVSLLDMPNEYYDVTHQKWRFIMLDNNDISLYANEPGSADYTEAETILEGLRNEGADNAQTWNGALGEEQMTWLNETLADAEEKGQKAIVFGHMPVEGGHTENAWDAPAIQEALESHDNVVAYINGHYHAGAYQVVNGIHYVTLKGMVEEAHPANAYAVVTVQEDKVRIDGYGRQPDLALDVPAVAR</sequence>
<proteinExistence type="predicted"/>
<dbReference type="PANTHER" id="PTHR16509:SF8">
    <property type="entry name" value="MANGANESE-DEPENDENT ADP-RIBOSE_CDP-ALCOHOL DIPHOSPHATASE"/>
    <property type="match status" value="1"/>
</dbReference>
<dbReference type="Proteomes" id="UP000198701">
    <property type="component" value="Unassembled WGS sequence"/>
</dbReference>
<dbReference type="AlphaFoldDB" id="A0A1G8XEY8"/>
<organism evidence="3 4">
    <name type="scientific">Cryobacterium psychrotolerans</name>
    <dbReference type="NCBI Taxonomy" id="386301"/>
    <lineage>
        <taxon>Bacteria</taxon>
        <taxon>Bacillati</taxon>
        <taxon>Actinomycetota</taxon>
        <taxon>Actinomycetes</taxon>
        <taxon>Micrococcales</taxon>
        <taxon>Microbacteriaceae</taxon>
        <taxon>Cryobacterium</taxon>
    </lineage>
</organism>
<name>A0A1G8XEY8_9MICO</name>
<feature type="signal peptide" evidence="1">
    <location>
        <begin position="1"/>
        <end position="23"/>
    </location>
</feature>
<evidence type="ECO:0000313" key="3">
    <source>
        <dbReference type="EMBL" id="SDJ88874.1"/>
    </source>
</evidence>
<reference evidence="3 4" key="1">
    <citation type="submission" date="2016-10" db="EMBL/GenBank/DDBJ databases">
        <authorList>
            <person name="de Groot N.N."/>
        </authorList>
    </citation>
    <scope>NUCLEOTIDE SEQUENCE [LARGE SCALE GENOMIC DNA]</scope>
    <source>
        <strain evidence="3 4">CGMCC 1.5382</strain>
    </source>
</reference>
<feature type="domain" description="Calcineurin-like phosphoesterase" evidence="2">
    <location>
        <begin position="42"/>
        <end position="258"/>
    </location>
</feature>
<evidence type="ECO:0000313" key="4">
    <source>
        <dbReference type="Proteomes" id="UP000198701"/>
    </source>
</evidence>
<keyword evidence="1" id="KW-0732">Signal</keyword>
<dbReference type="SUPFAM" id="SSF56300">
    <property type="entry name" value="Metallo-dependent phosphatases"/>
    <property type="match status" value="1"/>
</dbReference>
<dbReference type="Pfam" id="PF00149">
    <property type="entry name" value="Metallophos"/>
    <property type="match status" value="1"/>
</dbReference>
<evidence type="ECO:0000256" key="1">
    <source>
        <dbReference type="SAM" id="SignalP"/>
    </source>
</evidence>
<dbReference type="GO" id="GO:0030145">
    <property type="term" value="F:manganese ion binding"/>
    <property type="evidence" value="ECO:0007669"/>
    <property type="project" value="TreeGrafter"/>
</dbReference>
<gene>
    <name evidence="3" type="ORF">SAMN05216282_101184</name>
</gene>
<protein>
    <submittedName>
        <fullName evidence="3">3',5'-cyclic AMP phosphodiesterase CpdA</fullName>
    </submittedName>
</protein>